<dbReference type="InterPro" id="IPR002379">
    <property type="entry name" value="ATPase_proteolipid_c-like_dom"/>
</dbReference>
<dbReference type="PRINTS" id="PR00124">
    <property type="entry name" value="ATPASEC"/>
</dbReference>
<keyword evidence="5 9" id="KW-1133">Transmembrane helix</keyword>
<dbReference type="SUPFAM" id="SSF81333">
    <property type="entry name" value="F1F0 ATP synthase subunit C"/>
    <property type="match status" value="1"/>
</dbReference>
<protein>
    <recommendedName>
        <fullName evidence="9">ATP synthase subunit c</fullName>
    </recommendedName>
    <alternativeName>
        <fullName evidence="9">ATP synthase F(0) sector subunit c</fullName>
    </alternativeName>
    <alternativeName>
        <fullName evidence="9">F-type ATPase subunit c</fullName>
        <shortName evidence="9">F-ATPase subunit c</shortName>
    </alternativeName>
    <alternativeName>
        <fullName evidence="9">Lipid-binding protein</fullName>
    </alternativeName>
</protein>
<comment type="similarity">
    <text evidence="2 9">Belongs to the ATPase C chain family.</text>
</comment>
<keyword evidence="12" id="KW-1185">Reference proteome</keyword>
<comment type="function">
    <text evidence="9">F(1)F(0) ATP synthase produces ATP from ADP in the presence of a proton or sodium gradient. F-type ATPases consist of two structural domains, F(1) containing the extramembraneous catalytic core and F(0) containing the membrane proton channel, linked together by a central stalk and a peripheral stalk. During catalysis, ATP synthesis in the catalytic domain of F(1) is coupled via a rotary mechanism of the central stalk subunits to proton translocation.</text>
</comment>
<dbReference type="PANTHER" id="PTHR10031">
    <property type="entry name" value="ATP SYNTHASE LIPID-BINDING PROTEIN, MITOCHONDRIAL"/>
    <property type="match status" value="1"/>
</dbReference>
<feature type="transmembrane region" description="Helical" evidence="9">
    <location>
        <begin position="59"/>
        <end position="84"/>
    </location>
</feature>
<dbReference type="GO" id="GO:0005886">
    <property type="term" value="C:plasma membrane"/>
    <property type="evidence" value="ECO:0007669"/>
    <property type="project" value="UniProtKB-SubCell"/>
</dbReference>
<keyword evidence="4 9" id="KW-0812">Transmembrane</keyword>
<keyword evidence="6 9" id="KW-0446">Lipid-binding</keyword>
<dbReference type="Pfam" id="PF00137">
    <property type="entry name" value="ATP-synt_C"/>
    <property type="match status" value="1"/>
</dbReference>
<comment type="function">
    <text evidence="9">Key component of the F(0) channel; it plays a direct role in translocation across the membrane. A homomeric c-ring of between 10-14 subunits forms the central stalk rotor element with the F(1) delta and epsilon subunits.</text>
</comment>
<evidence type="ECO:0000256" key="2">
    <source>
        <dbReference type="ARBA" id="ARBA00006704"/>
    </source>
</evidence>
<dbReference type="EMBL" id="QUMO01000002">
    <property type="protein sequence ID" value="REF87703.1"/>
    <property type="molecule type" value="Genomic_DNA"/>
</dbReference>
<feature type="site" description="Reversibly protonated during proton transport" evidence="9">
    <location>
        <position position="67"/>
    </location>
</feature>
<evidence type="ECO:0000256" key="8">
    <source>
        <dbReference type="ARBA" id="ARBA00023310"/>
    </source>
</evidence>
<dbReference type="RefSeq" id="WP_115835875.1">
    <property type="nucleotide sequence ID" value="NZ_CP025086.1"/>
</dbReference>
<dbReference type="PANTHER" id="PTHR10031:SF0">
    <property type="entry name" value="ATPASE PROTEIN 9"/>
    <property type="match status" value="1"/>
</dbReference>
<keyword evidence="8 9" id="KW-0066">ATP synthesis</keyword>
<evidence type="ECO:0000256" key="1">
    <source>
        <dbReference type="ARBA" id="ARBA00004141"/>
    </source>
</evidence>
<evidence type="ECO:0000256" key="6">
    <source>
        <dbReference type="ARBA" id="ARBA00023121"/>
    </source>
</evidence>
<dbReference type="GO" id="GO:0033177">
    <property type="term" value="C:proton-transporting two-sector ATPase complex, proton-transporting domain"/>
    <property type="evidence" value="ECO:0007669"/>
    <property type="project" value="InterPro"/>
</dbReference>
<dbReference type="Gene3D" id="1.20.20.10">
    <property type="entry name" value="F1F0 ATP synthase subunit C"/>
    <property type="match status" value="1"/>
</dbReference>
<dbReference type="CDD" id="cd18182">
    <property type="entry name" value="ATP-synt_Fo_c_ATP5G3"/>
    <property type="match status" value="1"/>
</dbReference>
<gene>
    <name evidence="9" type="primary">atpE</name>
    <name evidence="11" type="ORF">DES32_1331</name>
</gene>
<sequence>MVDAIASPGDIVTAGKYIGAGLAAVGTGAAAIGVGLVFGHFLSGALRNPTASDAQFGRAFVGAALAEALGLFAFLVALLLLFALH</sequence>
<organism evidence="11 12">
    <name type="scientific">Methylovirgula ligni</name>
    <dbReference type="NCBI Taxonomy" id="569860"/>
    <lineage>
        <taxon>Bacteria</taxon>
        <taxon>Pseudomonadati</taxon>
        <taxon>Pseudomonadota</taxon>
        <taxon>Alphaproteobacteria</taxon>
        <taxon>Hyphomicrobiales</taxon>
        <taxon>Beijerinckiaceae</taxon>
        <taxon>Methylovirgula</taxon>
    </lineage>
</organism>
<feature type="transmembrane region" description="Helical" evidence="9">
    <location>
        <begin position="17"/>
        <end position="38"/>
    </location>
</feature>
<evidence type="ECO:0000256" key="7">
    <source>
        <dbReference type="ARBA" id="ARBA00023136"/>
    </source>
</evidence>
<dbReference type="InterPro" id="IPR000454">
    <property type="entry name" value="ATP_synth_F0_csu"/>
</dbReference>
<name>A0A3D9YY68_9HYPH</name>
<dbReference type="HAMAP" id="MF_01396">
    <property type="entry name" value="ATP_synth_c_bact"/>
    <property type="match status" value="1"/>
</dbReference>
<comment type="subcellular location">
    <subcellularLocation>
        <location evidence="9">Cell membrane</location>
        <topology evidence="9">Multi-pass membrane protein</topology>
    </subcellularLocation>
    <subcellularLocation>
        <location evidence="1">Membrane</location>
        <topology evidence="1">Multi-pass membrane protein</topology>
    </subcellularLocation>
</comment>
<dbReference type="GO" id="GO:0046933">
    <property type="term" value="F:proton-transporting ATP synthase activity, rotational mechanism"/>
    <property type="evidence" value="ECO:0007669"/>
    <property type="project" value="UniProtKB-UniRule"/>
</dbReference>
<keyword evidence="3 9" id="KW-0138">CF(0)</keyword>
<dbReference type="AlphaFoldDB" id="A0A3D9YY68"/>
<keyword evidence="9" id="KW-0813">Transport</keyword>
<accession>A0A3D9YY68</accession>
<proteinExistence type="inferred from homology"/>
<evidence type="ECO:0000256" key="4">
    <source>
        <dbReference type="ARBA" id="ARBA00022692"/>
    </source>
</evidence>
<dbReference type="GO" id="GO:0045259">
    <property type="term" value="C:proton-transporting ATP synthase complex"/>
    <property type="evidence" value="ECO:0007669"/>
    <property type="project" value="UniProtKB-KW"/>
</dbReference>
<keyword evidence="7 9" id="KW-0472">Membrane</keyword>
<dbReference type="GO" id="GO:0008289">
    <property type="term" value="F:lipid binding"/>
    <property type="evidence" value="ECO:0007669"/>
    <property type="project" value="UniProtKB-KW"/>
</dbReference>
<keyword evidence="9" id="KW-1003">Cell membrane</keyword>
<comment type="caution">
    <text evidence="11">The sequence shown here is derived from an EMBL/GenBank/DDBJ whole genome shotgun (WGS) entry which is preliminary data.</text>
</comment>
<dbReference type="NCBIfam" id="NF005733">
    <property type="entry name" value="PRK07558.1"/>
    <property type="match status" value="1"/>
</dbReference>
<evidence type="ECO:0000256" key="9">
    <source>
        <dbReference type="HAMAP-Rule" id="MF_01396"/>
    </source>
</evidence>
<evidence type="ECO:0000259" key="10">
    <source>
        <dbReference type="Pfam" id="PF00137"/>
    </source>
</evidence>
<evidence type="ECO:0000256" key="5">
    <source>
        <dbReference type="ARBA" id="ARBA00022989"/>
    </source>
</evidence>
<dbReference type="InterPro" id="IPR038662">
    <property type="entry name" value="ATP_synth_F0_csu_sf"/>
</dbReference>
<evidence type="ECO:0000256" key="3">
    <source>
        <dbReference type="ARBA" id="ARBA00022547"/>
    </source>
</evidence>
<keyword evidence="9" id="KW-0375">Hydrogen ion transport</keyword>
<reference evidence="11 12" key="1">
    <citation type="submission" date="2018-08" db="EMBL/GenBank/DDBJ databases">
        <title>Genomic Encyclopedia of Type Strains, Phase IV (KMG-IV): sequencing the most valuable type-strain genomes for metagenomic binning, comparative biology and taxonomic classification.</title>
        <authorList>
            <person name="Goeker M."/>
        </authorList>
    </citation>
    <scope>NUCLEOTIDE SEQUENCE [LARGE SCALE GENOMIC DNA]</scope>
    <source>
        <strain evidence="11 12">BW863</strain>
    </source>
</reference>
<evidence type="ECO:0000313" key="12">
    <source>
        <dbReference type="Proteomes" id="UP000256900"/>
    </source>
</evidence>
<keyword evidence="9" id="KW-0406">Ion transport</keyword>
<evidence type="ECO:0000313" key="11">
    <source>
        <dbReference type="EMBL" id="REF87703.1"/>
    </source>
</evidence>
<feature type="domain" description="V-ATPase proteolipid subunit C-like" evidence="10">
    <location>
        <begin position="18"/>
        <end position="80"/>
    </location>
</feature>
<dbReference type="Proteomes" id="UP000256900">
    <property type="component" value="Unassembled WGS sequence"/>
</dbReference>
<dbReference type="InterPro" id="IPR035921">
    <property type="entry name" value="F/V-ATP_Csub_sf"/>
</dbReference>